<dbReference type="InterPro" id="IPR024855">
    <property type="entry name" value="UNC79"/>
</dbReference>
<gene>
    <name evidence="1" type="primary">unc-79</name>
    <name evidence="1" type="ORF">GWK47_024460</name>
</gene>
<dbReference type="OrthoDB" id="6270916at2759"/>
<reference evidence="1" key="1">
    <citation type="submission" date="2020-07" db="EMBL/GenBank/DDBJ databases">
        <title>The High-quality genome of the commercially important snow crab, Chionoecetes opilio.</title>
        <authorList>
            <person name="Jeong J.-H."/>
            <person name="Ryu S."/>
        </authorList>
    </citation>
    <scope>NUCLEOTIDE SEQUENCE</scope>
    <source>
        <strain evidence="1">MADBK_172401_WGS</strain>
        <tissue evidence="1">Digestive gland</tissue>
    </source>
</reference>
<dbReference type="EMBL" id="JACEEZ010025022">
    <property type="protein sequence ID" value="KAG0705550.1"/>
    <property type="molecule type" value="Genomic_DNA"/>
</dbReference>
<evidence type="ECO:0000313" key="1">
    <source>
        <dbReference type="EMBL" id="KAG0705550.1"/>
    </source>
</evidence>
<sequence length="160" mass="17503">MRHSPPRPSCHPQLWTVYLEQGAGSPGSDSYTSSCAILTDFWAKVTPGILQLVSHSKVLGEMVNLHFLSLMEALHECHSTVLTKLLPLWAPVLYTHHTKLPGQLAVRLQACQDAAPPADAEAPSAALAPSPGLLRWLHRLQFKMGQIELQSSAATQFYSV</sequence>
<evidence type="ECO:0000313" key="2">
    <source>
        <dbReference type="Proteomes" id="UP000770661"/>
    </source>
</evidence>
<proteinExistence type="predicted"/>
<dbReference type="Proteomes" id="UP000770661">
    <property type="component" value="Unassembled WGS sequence"/>
</dbReference>
<keyword evidence="2" id="KW-1185">Reference proteome</keyword>
<name>A0A8J4XPT7_CHIOP</name>
<dbReference type="AlphaFoldDB" id="A0A8J4XPT7"/>
<protein>
    <submittedName>
        <fullName evidence="1">Uncoordinated protein 79</fullName>
    </submittedName>
</protein>
<accession>A0A8J4XPT7</accession>
<organism evidence="1 2">
    <name type="scientific">Chionoecetes opilio</name>
    <name type="common">Atlantic snow crab</name>
    <name type="synonym">Cancer opilio</name>
    <dbReference type="NCBI Taxonomy" id="41210"/>
    <lineage>
        <taxon>Eukaryota</taxon>
        <taxon>Metazoa</taxon>
        <taxon>Ecdysozoa</taxon>
        <taxon>Arthropoda</taxon>
        <taxon>Crustacea</taxon>
        <taxon>Multicrustacea</taxon>
        <taxon>Malacostraca</taxon>
        <taxon>Eumalacostraca</taxon>
        <taxon>Eucarida</taxon>
        <taxon>Decapoda</taxon>
        <taxon>Pleocyemata</taxon>
        <taxon>Brachyura</taxon>
        <taxon>Eubrachyura</taxon>
        <taxon>Majoidea</taxon>
        <taxon>Majidae</taxon>
        <taxon>Chionoecetes</taxon>
    </lineage>
</organism>
<dbReference type="PANTHER" id="PTHR21696:SF2">
    <property type="entry name" value="PROTEIN UNC-79 HOMOLOG"/>
    <property type="match status" value="1"/>
</dbReference>
<dbReference type="PANTHER" id="PTHR21696">
    <property type="entry name" value="PROTEIN UNC-79 HOMOLOG"/>
    <property type="match status" value="1"/>
</dbReference>
<comment type="caution">
    <text evidence="1">The sequence shown here is derived from an EMBL/GenBank/DDBJ whole genome shotgun (WGS) entry which is preliminary data.</text>
</comment>